<comment type="subcellular location">
    <subcellularLocation>
        <location evidence="1">Membrane</location>
        <topology evidence="1">Multi-pass membrane protein</topology>
    </subcellularLocation>
</comment>
<feature type="transmembrane region" description="Helical" evidence="9">
    <location>
        <begin position="48"/>
        <end position="73"/>
    </location>
</feature>
<sequence length="625" mass="71957">MSSYRNYSDRYDYQSDGKLFHKEPSNLTEEINTAATTVRQRFRFCFHFVAFIFSHIGLGLLVLAYTIFGAFLFKHFEESNLNRRNNFYESIRNKTVNRLWIETYKLNVLYKENWTAMAFKEIDQFQRTLMYAYKDGLWILNDIEEREIKQNPNSINNSNISGNMNGNKTLRWSFIDSWMYSISIITTIGYANRPLTAEGKLATIVYALFGIPIMLLFLSTIGNLLGRGLKYLYSLCCPCSNYPSKMNSPLNLRNNSDDHNDSGHRQHHHLNDNFQVHQFAMNHIGAIGIDNNNGNIQHPNPNLHHHHHHHHLVTTYTQNESDHNLHQRQHQHHHQPSIISACNFSNLEPSAVFQKILNCNRNDSKTYNALNSISTPFVACHCDVIDTETKTTFTTSDGNCAGDHLASETFFSSTLPQSNDSNPIASVRNYQSNANANNKQQSFNRFCDENCDSFVQNNVPFYFCFLLIILYIMGGSFMFHIWEGLSFLDGAYFCFVTLSTIGYGDILPEKTITSNQIESKKRIIIVVLYILGGMALVAMSFNLIYEQLALKFKKIGYRIQLQQRQSQNQNNGFHLEDNDPIHQQRFRSNTLKFFDDKGKDSSAMINSNSNANNKFQSSSTEDIDV</sequence>
<dbReference type="EMBL" id="WVUK01000065">
    <property type="protein sequence ID" value="KAF7488830.1"/>
    <property type="molecule type" value="Genomic_DNA"/>
</dbReference>
<dbReference type="InterPro" id="IPR013099">
    <property type="entry name" value="K_chnl_dom"/>
</dbReference>
<dbReference type="Gene3D" id="1.10.287.70">
    <property type="match status" value="2"/>
</dbReference>
<evidence type="ECO:0000313" key="12">
    <source>
        <dbReference type="EnsemblMetazoa" id="KAF7488830.1"/>
    </source>
</evidence>
<dbReference type="Proteomes" id="UP000070412">
    <property type="component" value="Unassembled WGS sequence"/>
</dbReference>
<organism evidence="11">
    <name type="scientific">Sarcoptes scabiei</name>
    <name type="common">Itch mite</name>
    <name type="synonym">Acarus scabiei</name>
    <dbReference type="NCBI Taxonomy" id="52283"/>
    <lineage>
        <taxon>Eukaryota</taxon>
        <taxon>Metazoa</taxon>
        <taxon>Ecdysozoa</taxon>
        <taxon>Arthropoda</taxon>
        <taxon>Chelicerata</taxon>
        <taxon>Arachnida</taxon>
        <taxon>Acari</taxon>
        <taxon>Acariformes</taxon>
        <taxon>Sarcoptiformes</taxon>
        <taxon>Astigmata</taxon>
        <taxon>Psoroptidia</taxon>
        <taxon>Sarcoptoidea</taxon>
        <taxon>Sarcoptidae</taxon>
        <taxon>Sarcoptinae</taxon>
        <taxon>Sarcoptes</taxon>
    </lineage>
</organism>
<feature type="domain" description="Potassium channel" evidence="10">
    <location>
        <begin position="467"/>
        <end position="546"/>
    </location>
</feature>
<feature type="domain" description="Potassium channel" evidence="10">
    <location>
        <begin position="170"/>
        <end position="225"/>
    </location>
</feature>
<accession>A0A834R212</accession>
<reference evidence="12" key="3">
    <citation type="submission" date="2022-06" db="UniProtKB">
        <authorList>
            <consortium name="EnsemblMetazoa"/>
        </authorList>
    </citation>
    <scope>IDENTIFICATION</scope>
</reference>
<evidence type="ECO:0000313" key="13">
    <source>
        <dbReference type="Proteomes" id="UP000070412"/>
    </source>
</evidence>
<keyword evidence="4 9" id="KW-1133">Transmembrane helix</keyword>
<name>A0A834R212_SARSC</name>
<dbReference type="PANTHER" id="PTHR11003:SF352">
    <property type="entry name" value="BCDNA.GH04802-RELATED"/>
    <property type="match status" value="1"/>
</dbReference>
<dbReference type="AlphaFoldDB" id="A0A834R212"/>
<evidence type="ECO:0000256" key="4">
    <source>
        <dbReference type="ARBA" id="ARBA00022989"/>
    </source>
</evidence>
<keyword evidence="3 9" id="KW-0812">Transmembrane</keyword>
<protein>
    <submittedName>
        <fullName evidence="11">TWiK family of potassium channels protein 18</fullName>
    </submittedName>
</protein>
<dbReference type="InterPro" id="IPR003280">
    <property type="entry name" value="2pore_dom_K_chnl"/>
</dbReference>
<feature type="transmembrane region" description="Helical" evidence="9">
    <location>
        <begin position="459"/>
        <end position="479"/>
    </location>
</feature>
<dbReference type="GO" id="GO:0005886">
    <property type="term" value="C:plasma membrane"/>
    <property type="evidence" value="ECO:0007669"/>
    <property type="project" value="TreeGrafter"/>
</dbReference>
<evidence type="ECO:0000256" key="6">
    <source>
        <dbReference type="ARBA" id="ARBA00023136"/>
    </source>
</evidence>
<dbReference type="GO" id="GO:0015271">
    <property type="term" value="F:outward rectifier potassium channel activity"/>
    <property type="evidence" value="ECO:0007669"/>
    <property type="project" value="TreeGrafter"/>
</dbReference>
<keyword evidence="6 9" id="KW-0472">Membrane</keyword>
<evidence type="ECO:0000313" key="11">
    <source>
        <dbReference type="EMBL" id="KAF7488830.1"/>
    </source>
</evidence>
<feature type="region of interest" description="Disordered" evidence="8">
    <location>
        <begin position="604"/>
        <end position="625"/>
    </location>
</feature>
<keyword evidence="7 11" id="KW-0407">Ion channel</keyword>
<dbReference type="SUPFAM" id="SSF81324">
    <property type="entry name" value="Voltage-gated potassium channels"/>
    <property type="match status" value="2"/>
</dbReference>
<dbReference type="PANTHER" id="PTHR11003">
    <property type="entry name" value="POTASSIUM CHANNEL, SUBFAMILY K"/>
    <property type="match status" value="1"/>
</dbReference>
<reference evidence="11" key="2">
    <citation type="submission" date="2020-01" db="EMBL/GenBank/DDBJ databases">
        <authorList>
            <person name="Korhonen P.K.K."/>
            <person name="Guangxu M.G."/>
            <person name="Wang T.W."/>
            <person name="Stroehlein A.J.S."/>
            <person name="Young N.D."/>
            <person name="Ang C.-S.A."/>
            <person name="Fernando D.W.F."/>
            <person name="Lu H.L."/>
            <person name="Taylor S.T."/>
            <person name="Ehtesham M.E.M."/>
            <person name="Najaraj S.H.N."/>
            <person name="Harsha G.H.G."/>
            <person name="Madugundu A.M."/>
            <person name="Renuse S.R."/>
            <person name="Holt D.H."/>
            <person name="Pandey A.P."/>
            <person name="Papenfuss A.P."/>
            <person name="Gasser R.B.G."/>
            <person name="Fischer K.F."/>
        </authorList>
    </citation>
    <scope>NUCLEOTIDE SEQUENCE</scope>
    <source>
        <strain evidence="11">SSS_KF_BRIS2020</strain>
    </source>
</reference>
<proteinExistence type="predicted"/>
<evidence type="ECO:0000256" key="7">
    <source>
        <dbReference type="ARBA" id="ARBA00023303"/>
    </source>
</evidence>
<evidence type="ECO:0000256" key="9">
    <source>
        <dbReference type="SAM" id="Phobius"/>
    </source>
</evidence>
<evidence type="ECO:0000256" key="2">
    <source>
        <dbReference type="ARBA" id="ARBA00022448"/>
    </source>
</evidence>
<keyword evidence="2" id="KW-0813">Transport</keyword>
<evidence type="ECO:0000256" key="3">
    <source>
        <dbReference type="ARBA" id="ARBA00022692"/>
    </source>
</evidence>
<dbReference type="Pfam" id="PF07885">
    <property type="entry name" value="Ion_trans_2"/>
    <property type="match status" value="2"/>
</dbReference>
<dbReference type="GO" id="GO:0022841">
    <property type="term" value="F:potassium ion leak channel activity"/>
    <property type="evidence" value="ECO:0007669"/>
    <property type="project" value="TreeGrafter"/>
</dbReference>
<evidence type="ECO:0000256" key="8">
    <source>
        <dbReference type="SAM" id="MobiDB-lite"/>
    </source>
</evidence>
<gene>
    <name evidence="11" type="ORF">SSS_9036</name>
</gene>
<feature type="transmembrane region" description="Helical" evidence="9">
    <location>
        <begin position="523"/>
        <end position="545"/>
    </location>
</feature>
<evidence type="ECO:0000256" key="5">
    <source>
        <dbReference type="ARBA" id="ARBA00023065"/>
    </source>
</evidence>
<keyword evidence="13" id="KW-1185">Reference proteome</keyword>
<keyword evidence="5" id="KW-0406">Ion transport</keyword>
<feature type="compositionally biased region" description="Low complexity" evidence="8">
    <location>
        <begin position="604"/>
        <end position="619"/>
    </location>
</feature>
<evidence type="ECO:0000259" key="10">
    <source>
        <dbReference type="Pfam" id="PF07885"/>
    </source>
</evidence>
<evidence type="ECO:0000256" key="1">
    <source>
        <dbReference type="ARBA" id="ARBA00004141"/>
    </source>
</evidence>
<dbReference type="OrthoDB" id="297496at2759"/>
<reference evidence="13" key="1">
    <citation type="journal article" date="2020" name="PLoS Negl. Trop. Dis.">
        <title>High-quality nuclear genome for Sarcoptes scabiei-A critical resource for a neglected parasite.</title>
        <authorList>
            <person name="Korhonen P.K."/>
            <person name="Gasser R.B."/>
            <person name="Ma G."/>
            <person name="Wang T."/>
            <person name="Stroehlein A.J."/>
            <person name="Young N.D."/>
            <person name="Ang C.S."/>
            <person name="Fernando D.D."/>
            <person name="Lu H.C."/>
            <person name="Taylor S."/>
            <person name="Reynolds S.L."/>
            <person name="Mofiz E."/>
            <person name="Najaraj S.H."/>
            <person name="Gowda H."/>
            <person name="Madugundu A."/>
            <person name="Renuse S."/>
            <person name="Holt D."/>
            <person name="Pandey A."/>
            <person name="Papenfuss A.T."/>
            <person name="Fischer K."/>
        </authorList>
    </citation>
    <scope>NUCLEOTIDE SEQUENCE [LARGE SCALE GENOMIC DNA]</scope>
</reference>
<feature type="transmembrane region" description="Helical" evidence="9">
    <location>
        <begin position="203"/>
        <end position="226"/>
    </location>
</feature>
<dbReference type="EnsemblMetazoa" id="SSS_9036s_mrna">
    <property type="protein sequence ID" value="KAF7488830.1"/>
    <property type="gene ID" value="SSS_9036"/>
</dbReference>
<dbReference type="GO" id="GO:0030322">
    <property type="term" value="P:stabilization of membrane potential"/>
    <property type="evidence" value="ECO:0007669"/>
    <property type="project" value="TreeGrafter"/>
</dbReference>